<evidence type="ECO:0000313" key="3">
    <source>
        <dbReference type="Proteomes" id="UP000320547"/>
    </source>
</evidence>
<keyword evidence="1" id="KW-0472">Membrane</keyword>
<dbReference type="STRING" id="476157.GCA_001663155_00193"/>
<feature type="transmembrane region" description="Helical" evidence="1">
    <location>
        <begin position="72"/>
        <end position="102"/>
    </location>
</feature>
<organism evidence="2 3">
    <name type="scientific">Altererythrobacter ishigakiensis</name>
    <dbReference type="NCBI Taxonomy" id="476157"/>
    <lineage>
        <taxon>Bacteria</taxon>
        <taxon>Pseudomonadati</taxon>
        <taxon>Pseudomonadota</taxon>
        <taxon>Alphaproteobacteria</taxon>
        <taxon>Sphingomonadales</taxon>
        <taxon>Erythrobacteraceae</taxon>
        <taxon>Altererythrobacter</taxon>
    </lineage>
</organism>
<accession>A0A562UTK6</accession>
<proteinExistence type="predicted"/>
<sequence length="127" mass="14059">MTNQPAPGTSGGPPAKSNGFDLNRPTIISLLYILSFATGITGVIGIIMAHVWGSEPEAEWQRSHYSYLMRTFWYGFLASIIAGVLSLVFIGLLMFPLIAVWFGVRSVMSLVKAQRREPMPDPETLWV</sequence>
<dbReference type="RefSeq" id="WP_067596536.1">
    <property type="nucleotide sequence ID" value="NZ_CP015963.1"/>
</dbReference>
<keyword evidence="3" id="KW-1185">Reference proteome</keyword>
<protein>
    <submittedName>
        <fullName evidence="2">Putative membrane protein</fullName>
    </submittedName>
</protein>
<feature type="transmembrane region" description="Helical" evidence="1">
    <location>
        <begin position="30"/>
        <end position="52"/>
    </location>
</feature>
<evidence type="ECO:0000256" key="1">
    <source>
        <dbReference type="SAM" id="Phobius"/>
    </source>
</evidence>
<comment type="caution">
    <text evidence="2">The sequence shown here is derived from an EMBL/GenBank/DDBJ whole genome shotgun (WGS) entry which is preliminary data.</text>
</comment>
<dbReference type="EMBL" id="VLLK01000001">
    <property type="protein sequence ID" value="TWJ08931.1"/>
    <property type="molecule type" value="Genomic_DNA"/>
</dbReference>
<gene>
    <name evidence="2" type="ORF">JN10_0551</name>
</gene>
<keyword evidence="1" id="KW-0812">Transmembrane</keyword>
<dbReference type="AlphaFoldDB" id="A0A562UTK6"/>
<name>A0A562UTK6_9SPHN</name>
<evidence type="ECO:0000313" key="2">
    <source>
        <dbReference type="EMBL" id="TWJ08931.1"/>
    </source>
</evidence>
<dbReference type="Proteomes" id="UP000320547">
    <property type="component" value="Unassembled WGS sequence"/>
</dbReference>
<reference evidence="2 3" key="1">
    <citation type="submission" date="2019-07" db="EMBL/GenBank/DDBJ databases">
        <title>Genomic Encyclopedia of Archaeal and Bacterial Type Strains, Phase II (KMG-II): from individual species to whole genera.</title>
        <authorList>
            <person name="Goeker M."/>
        </authorList>
    </citation>
    <scope>NUCLEOTIDE SEQUENCE [LARGE SCALE GENOMIC DNA]</scope>
    <source>
        <strain evidence="2 3">ATCC BAA-2084</strain>
    </source>
</reference>
<keyword evidence="1" id="KW-1133">Transmembrane helix</keyword>
<dbReference type="OrthoDB" id="5405464at2"/>